<reference evidence="3" key="1">
    <citation type="submission" date="2020-10" db="EMBL/GenBank/DDBJ databases">
        <authorList>
            <person name="Castelo-Branco R."/>
            <person name="Eusebio N."/>
            <person name="Adriana R."/>
            <person name="Vieira A."/>
            <person name="Brugerolle De Fraissinette N."/>
            <person name="Rezende De Castro R."/>
            <person name="Schneider M.P."/>
            <person name="Vasconcelos V."/>
            <person name="Leao P.N."/>
        </authorList>
    </citation>
    <scope>NUCLEOTIDE SEQUENCE</scope>
    <source>
        <strain evidence="3">LEGE 11467</strain>
    </source>
</reference>
<evidence type="ECO:0000256" key="2">
    <source>
        <dbReference type="SAM" id="SignalP"/>
    </source>
</evidence>
<proteinExistence type="predicted"/>
<name>A0A928VXX8_9CYAN</name>
<keyword evidence="4" id="KW-1185">Reference proteome</keyword>
<sequence length="282" mass="30896">MLRRSIALLMCLTISWTALGWDAIAPNFDRPSSGVVYAAPAAVDRGEYPLQQAEYDDGSGEYALMLLNTPRGKSPILRTEDLQMAPLTDEEVAAGKKSYLSIDGSGTVLHLAEDFKIAYVHNVTETQTNPQTGQTQTVVVRRESNFWSPFAGAIAGQMVANSLFGPRYYIPPVYQPGGVMRGYGGYGNTYNSAVKSYQKRHNSKPPAVKNRQALRTTGNLKSSSRNRATTRANRSKATRATGSGFGSSNLRRSDRVRPRMGRRSSGFGSGGRSRSFSRGRRR</sequence>
<feature type="compositionally biased region" description="Polar residues" evidence="1">
    <location>
        <begin position="213"/>
        <end position="232"/>
    </location>
</feature>
<evidence type="ECO:0000313" key="3">
    <source>
        <dbReference type="EMBL" id="MBE9041654.1"/>
    </source>
</evidence>
<accession>A0A928VXX8</accession>
<organism evidence="3 4">
    <name type="scientific">Zarconia navalis LEGE 11467</name>
    <dbReference type="NCBI Taxonomy" id="1828826"/>
    <lineage>
        <taxon>Bacteria</taxon>
        <taxon>Bacillati</taxon>
        <taxon>Cyanobacteriota</taxon>
        <taxon>Cyanophyceae</taxon>
        <taxon>Oscillatoriophycideae</taxon>
        <taxon>Oscillatoriales</taxon>
        <taxon>Oscillatoriales incertae sedis</taxon>
        <taxon>Zarconia</taxon>
        <taxon>Zarconia navalis</taxon>
    </lineage>
</organism>
<feature type="chain" id="PRO_5037749837" evidence="2">
    <location>
        <begin position="21"/>
        <end position="282"/>
    </location>
</feature>
<feature type="region of interest" description="Disordered" evidence="1">
    <location>
        <begin position="197"/>
        <end position="282"/>
    </location>
</feature>
<dbReference type="AlphaFoldDB" id="A0A928VXX8"/>
<evidence type="ECO:0000256" key="1">
    <source>
        <dbReference type="SAM" id="MobiDB-lite"/>
    </source>
</evidence>
<dbReference type="EMBL" id="JADEXN010000226">
    <property type="protein sequence ID" value="MBE9041654.1"/>
    <property type="molecule type" value="Genomic_DNA"/>
</dbReference>
<feature type="signal peptide" evidence="2">
    <location>
        <begin position="1"/>
        <end position="20"/>
    </location>
</feature>
<dbReference type="Proteomes" id="UP000621799">
    <property type="component" value="Unassembled WGS sequence"/>
</dbReference>
<gene>
    <name evidence="3" type="ORF">IQ235_12770</name>
</gene>
<protein>
    <submittedName>
        <fullName evidence="3">Uncharacterized protein</fullName>
    </submittedName>
</protein>
<feature type="compositionally biased region" description="Polar residues" evidence="1">
    <location>
        <begin position="238"/>
        <end position="250"/>
    </location>
</feature>
<keyword evidence="2" id="KW-0732">Signal</keyword>
<comment type="caution">
    <text evidence="3">The sequence shown here is derived from an EMBL/GenBank/DDBJ whole genome shotgun (WGS) entry which is preliminary data.</text>
</comment>
<evidence type="ECO:0000313" key="4">
    <source>
        <dbReference type="Proteomes" id="UP000621799"/>
    </source>
</evidence>